<keyword evidence="2" id="KW-1185">Reference proteome</keyword>
<dbReference type="Proteomes" id="UP001239111">
    <property type="component" value="Chromosome 1"/>
</dbReference>
<dbReference type="EMBL" id="CM056741">
    <property type="protein sequence ID" value="KAJ8685510.1"/>
    <property type="molecule type" value="Genomic_DNA"/>
</dbReference>
<reference evidence="1" key="1">
    <citation type="submission" date="2023-04" db="EMBL/GenBank/DDBJ databases">
        <title>A chromosome-level genome assembly of the parasitoid wasp Eretmocerus hayati.</title>
        <authorList>
            <person name="Zhong Y."/>
            <person name="Liu S."/>
            <person name="Liu Y."/>
        </authorList>
    </citation>
    <scope>NUCLEOTIDE SEQUENCE</scope>
    <source>
        <strain evidence="1">ZJU_SS_LIU_2023</strain>
    </source>
</reference>
<gene>
    <name evidence="1" type="ORF">QAD02_021303</name>
</gene>
<evidence type="ECO:0000313" key="2">
    <source>
        <dbReference type="Proteomes" id="UP001239111"/>
    </source>
</evidence>
<organism evidence="1 2">
    <name type="scientific">Eretmocerus hayati</name>
    <dbReference type="NCBI Taxonomy" id="131215"/>
    <lineage>
        <taxon>Eukaryota</taxon>
        <taxon>Metazoa</taxon>
        <taxon>Ecdysozoa</taxon>
        <taxon>Arthropoda</taxon>
        <taxon>Hexapoda</taxon>
        <taxon>Insecta</taxon>
        <taxon>Pterygota</taxon>
        <taxon>Neoptera</taxon>
        <taxon>Endopterygota</taxon>
        <taxon>Hymenoptera</taxon>
        <taxon>Apocrita</taxon>
        <taxon>Proctotrupomorpha</taxon>
        <taxon>Chalcidoidea</taxon>
        <taxon>Aphelinidae</taxon>
        <taxon>Aphelininae</taxon>
        <taxon>Eretmocerus</taxon>
    </lineage>
</organism>
<name>A0ACC2PPK8_9HYME</name>
<sequence>MDDERLPRKIFMQMMSNLQSNPDVSNRNNWILRMKDILTSVDHGYLQGQNSVEAINLALPNLEGRFKCLSFNNDVTRALISTYNERYKEIKDLDYLFLTFVFLCRLSGEYSLGFYLDKIRYKIEPPENGQVSNYNSAENAEHIISECPMYTELRKKYLDDEGVLNLLKCYDPDKMRKLFYFLVNVLKYRSFILNVYYA</sequence>
<protein>
    <submittedName>
        <fullName evidence="1">Uncharacterized protein</fullName>
    </submittedName>
</protein>
<proteinExistence type="predicted"/>
<comment type="caution">
    <text evidence="1">The sequence shown here is derived from an EMBL/GenBank/DDBJ whole genome shotgun (WGS) entry which is preliminary data.</text>
</comment>
<accession>A0ACC2PPK8</accession>
<evidence type="ECO:0000313" key="1">
    <source>
        <dbReference type="EMBL" id="KAJ8685510.1"/>
    </source>
</evidence>